<dbReference type="AlphaFoldDB" id="A1ZNK5"/>
<feature type="transmembrane region" description="Helical" evidence="1">
    <location>
        <begin position="401"/>
        <end position="419"/>
    </location>
</feature>
<protein>
    <recommendedName>
        <fullName evidence="4">CHASE2 domain-containing protein</fullName>
    </recommendedName>
</protein>
<dbReference type="Proteomes" id="UP000004095">
    <property type="component" value="Unassembled WGS sequence"/>
</dbReference>
<evidence type="ECO:0000256" key="1">
    <source>
        <dbReference type="SAM" id="Phobius"/>
    </source>
</evidence>
<proteinExistence type="predicted"/>
<dbReference type="eggNOG" id="ENOG5033UVN">
    <property type="taxonomic scope" value="Bacteria"/>
</dbReference>
<evidence type="ECO:0008006" key="4">
    <source>
        <dbReference type="Google" id="ProtNLM"/>
    </source>
</evidence>
<keyword evidence="3" id="KW-1185">Reference proteome</keyword>
<keyword evidence="1" id="KW-0472">Membrane</keyword>
<dbReference type="EMBL" id="AAWS01000018">
    <property type="protein sequence ID" value="EAY28116.1"/>
    <property type="molecule type" value="Genomic_DNA"/>
</dbReference>
<gene>
    <name evidence="2" type="ORF">M23134_02226</name>
</gene>
<feature type="transmembrane region" description="Helical" evidence="1">
    <location>
        <begin position="374"/>
        <end position="395"/>
    </location>
</feature>
<sequence length="439" mass="50564">MSGFLLLITGLGKKFGAMIWLMEKSRRSTGIKLAATITNAFLLIYFTFQLLNQPFVHGNEVPLIQGVTYFKNIVLNLEDKPHHKDLMFIDVAYDKQMIEKLDTNGFPIGKQAITDRKKLAKFFKVLNRKPSNQKFVICDIFFADPATVDECAGDTASADVALRAELAKMKNIVLSYHFKEDKDSLDLPIFRAPPRGIADYATTNNTFLKFNLLYRDSIKSSPLVMYETLHKQSLKKGKWFYWLSGKRILKSFIVDFKVRNYDLFVSKNRYKVDNLDALLTLDDEDILAHVKDRIIVVGDFQSDKHETIYGETVGPLILLNTYLGLLNGDNVVTPMFLIFLFGCFFCLSMMIFYPANYLERWLKNTFENTQFKSAITLLSYMSLLIVTSALSFFLFNIHLSILLLTIYLYVLKNIVRFIYRRLGWIEKNGSENEQKATLA</sequence>
<keyword evidence="1" id="KW-1133">Transmembrane helix</keyword>
<feature type="transmembrane region" description="Helical" evidence="1">
    <location>
        <begin position="331"/>
        <end position="353"/>
    </location>
</feature>
<accession>A1ZNK5</accession>
<keyword evidence="1" id="KW-0812">Transmembrane</keyword>
<evidence type="ECO:0000313" key="3">
    <source>
        <dbReference type="Proteomes" id="UP000004095"/>
    </source>
</evidence>
<organism evidence="2 3">
    <name type="scientific">Microscilla marina ATCC 23134</name>
    <dbReference type="NCBI Taxonomy" id="313606"/>
    <lineage>
        <taxon>Bacteria</taxon>
        <taxon>Pseudomonadati</taxon>
        <taxon>Bacteroidota</taxon>
        <taxon>Cytophagia</taxon>
        <taxon>Cytophagales</taxon>
        <taxon>Microscillaceae</taxon>
        <taxon>Microscilla</taxon>
    </lineage>
</organism>
<name>A1ZNK5_MICM2</name>
<reference evidence="2 3" key="1">
    <citation type="submission" date="2007-01" db="EMBL/GenBank/DDBJ databases">
        <authorList>
            <person name="Haygood M."/>
            <person name="Podell S."/>
            <person name="Anderson C."/>
            <person name="Hopkinson B."/>
            <person name="Roe K."/>
            <person name="Barbeau K."/>
            <person name="Gaasterland T."/>
            <person name="Ferriera S."/>
            <person name="Johnson J."/>
            <person name="Kravitz S."/>
            <person name="Beeson K."/>
            <person name="Sutton G."/>
            <person name="Rogers Y.-H."/>
            <person name="Friedman R."/>
            <person name="Frazier M."/>
            <person name="Venter J.C."/>
        </authorList>
    </citation>
    <scope>NUCLEOTIDE SEQUENCE [LARGE SCALE GENOMIC DNA]</scope>
    <source>
        <strain evidence="2 3">ATCC 23134</strain>
    </source>
</reference>
<comment type="caution">
    <text evidence="2">The sequence shown here is derived from an EMBL/GenBank/DDBJ whole genome shotgun (WGS) entry which is preliminary data.</text>
</comment>
<evidence type="ECO:0000313" key="2">
    <source>
        <dbReference type="EMBL" id="EAY28116.1"/>
    </source>
</evidence>